<evidence type="ECO:0000313" key="2">
    <source>
        <dbReference type="EnsemblMetazoa" id="XP_022659737"/>
    </source>
</evidence>
<dbReference type="InterPro" id="IPR036273">
    <property type="entry name" value="CRAL/TRIO_N_dom_sf"/>
</dbReference>
<evidence type="ECO:0000259" key="1">
    <source>
        <dbReference type="PROSITE" id="PS50191"/>
    </source>
</evidence>
<dbReference type="Proteomes" id="UP000594260">
    <property type="component" value="Unplaced"/>
</dbReference>
<dbReference type="OrthoDB" id="75724at2759"/>
<dbReference type="AlphaFoldDB" id="A0A7M7K2Z2"/>
<dbReference type="EnsemblMetazoa" id="XM_022804002">
    <property type="protein sequence ID" value="XP_022659737"/>
    <property type="gene ID" value="LOC111249739"/>
</dbReference>
<dbReference type="SUPFAM" id="SSF52087">
    <property type="entry name" value="CRAL/TRIO domain"/>
    <property type="match status" value="1"/>
</dbReference>
<dbReference type="PANTHER" id="PTHR10174:SF130">
    <property type="entry name" value="ALPHA-TOCOPHEROL TRANSFER PROTEIN-LIKE"/>
    <property type="match status" value="1"/>
</dbReference>
<dbReference type="Gene3D" id="1.10.8.20">
    <property type="entry name" value="N-terminal domain of phosphatidylinositol transfer protein sec14p"/>
    <property type="match status" value="1"/>
</dbReference>
<dbReference type="GO" id="GO:1902936">
    <property type="term" value="F:phosphatidylinositol bisphosphate binding"/>
    <property type="evidence" value="ECO:0007669"/>
    <property type="project" value="TreeGrafter"/>
</dbReference>
<keyword evidence="3" id="KW-1185">Reference proteome</keyword>
<dbReference type="Pfam" id="PF00650">
    <property type="entry name" value="CRAL_TRIO"/>
    <property type="match status" value="1"/>
</dbReference>
<name>A0A7M7K2Z2_VARDE</name>
<dbReference type="KEGG" id="vde:111249739"/>
<dbReference type="InterPro" id="IPR011074">
    <property type="entry name" value="CRAL/TRIO_N_dom"/>
</dbReference>
<protein>
    <recommendedName>
        <fullName evidence="1">CRAL-TRIO domain-containing protein</fullName>
    </recommendedName>
</protein>
<dbReference type="InterPro" id="IPR001251">
    <property type="entry name" value="CRAL-TRIO_dom"/>
</dbReference>
<dbReference type="PROSITE" id="PS50191">
    <property type="entry name" value="CRAL_TRIO"/>
    <property type="match status" value="1"/>
</dbReference>
<feature type="domain" description="CRAL-TRIO" evidence="1">
    <location>
        <begin position="115"/>
        <end position="281"/>
    </location>
</feature>
<dbReference type="PRINTS" id="PR00180">
    <property type="entry name" value="CRETINALDHBP"/>
</dbReference>
<dbReference type="Gene3D" id="1.20.5.1200">
    <property type="entry name" value="Alpha-tocopherol transfer"/>
    <property type="match status" value="1"/>
</dbReference>
<reference evidence="2" key="1">
    <citation type="submission" date="2021-01" db="UniProtKB">
        <authorList>
            <consortium name="EnsemblMetazoa"/>
        </authorList>
    </citation>
    <scope>IDENTIFICATION</scope>
</reference>
<dbReference type="SUPFAM" id="SSF46938">
    <property type="entry name" value="CRAL/TRIO N-terminal domain"/>
    <property type="match status" value="1"/>
</dbReference>
<dbReference type="RefSeq" id="XP_022659737.1">
    <property type="nucleotide sequence ID" value="XM_022804002.1"/>
</dbReference>
<dbReference type="Gene3D" id="3.40.525.10">
    <property type="entry name" value="CRAL-TRIO lipid binding domain"/>
    <property type="match status" value="1"/>
</dbReference>
<sequence length="307" mass="35876">MSVETAPVAKVWWMSLATDINVMPHVKRFPNPVPWEEKAAIELRETPERRRAALEKFQRKLEEITEFKPYMEQQFLLGFLRTRKFDVDSAVKAYKKFFKMRTYNPAKYFPMGQGTLELHRHYSFGSLTALSRRNPIDNTMVLILRVGEWTPESGFDLSDLFTPVAVVLLAYGMDDATQVNGVRFILDLRDLCLGHLKYFPFSAIQALVEVVQGAFPVRFKGFHILENSIVFNYLYLMTKPFLSRKIKKRILVHGNDVRRLHEHICPSILPEEYDGLDGPFRWRHFVEPLDEIHDKVVDFSHHGYNVL</sequence>
<dbReference type="CDD" id="cd00170">
    <property type="entry name" value="SEC14"/>
    <property type="match status" value="1"/>
</dbReference>
<dbReference type="PANTHER" id="PTHR10174">
    <property type="entry name" value="ALPHA-TOCOPHEROL TRANSFER PROTEIN-RELATED"/>
    <property type="match status" value="1"/>
</dbReference>
<dbReference type="InterPro" id="IPR036865">
    <property type="entry name" value="CRAL-TRIO_dom_sf"/>
</dbReference>
<evidence type="ECO:0000313" key="3">
    <source>
        <dbReference type="Proteomes" id="UP000594260"/>
    </source>
</evidence>
<dbReference type="GO" id="GO:0016020">
    <property type="term" value="C:membrane"/>
    <property type="evidence" value="ECO:0007669"/>
    <property type="project" value="TreeGrafter"/>
</dbReference>
<dbReference type="GeneID" id="111249739"/>
<dbReference type="SMART" id="SM00516">
    <property type="entry name" value="SEC14"/>
    <property type="match status" value="1"/>
</dbReference>
<dbReference type="EnsemblMetazoa" id="XM_022804003">
    <property type="protein sequence ID" value="XP_022659738"/>
    <property type="gene ID" value="LOC111249739"/>
</dbReference>
<proteinExistence type="predicted"/>
<accession>A0A7M7K2Z2</accession>
<dbReference type="RefSeq" id="XP_022659738.1">
    <property type="nucleotide sequence ID" value="XM_022804003.1"/>
</dbReference>
<dbReference type="SMART" id="SM01100">
    <property type="entry name" value="CRAL_TRIO_N"/>
    <property type="match status" value="1"/>
</dbReference>
<dbReference type="InParanoid" id="A0A7M7K2Z2"/>
<organism evidence="2 3">
    <name type="scientific">Varroa destructor</name>
    <name type="common">Honeybee mite</name>
    <dbReference type="NCBI Taxonomy" id="109461"/>
    <lineage>
        <taxon>Eukaryota</taxon>
        <taxon>Metazoa</taxon>
        <taxon>Ecdysozoa</taxon>
        <taxon>Arthropoda</taxon>
        <taxon>Chelicerata</taxon>
        <taxon>Arachnida</taxon>
        <taxon>Acari</taxon>
        <taxon>Parasitiformes</taxon>
        <taxon>Mesostigmata</taxon>
        <taxon>Gamasina</taxon>
        <taxon>Dermanyssoidea</taxon>
        <taxon>Varroidae</taxon>
        <taxon>Varroa</taxon>
    </lineage>
</organism>